<dbReference type="Gene3D" id="3.20.20.80">
    <property type="entry name" value="Glycosidases"/>
    <property type="match status" value="1"/>
</dbReference>
<dbReference type="Proteomes" id="UP000190367">
    <property type="component" value="Unassembled WGS sequence"/>
</dbReference>
<evidence type="ECO:0000259" key="8">
    <source>
        <dbReference type="PROSITE" id="PS51175"/>
    </source>
</evidence>
<comment type="function">
    <text evidence="1">Alpha-L-fucosidase is responsible for hydrolyzing the alpha-1,6-linked fucose joined to the reducing-end N-acetylglucosamine of the carbohydrate moieties of glycoproteins.</text>
</comment>
<dbReference type="AlphaFoldDB" id="A0A1T4TRJ5"/>
<evidence type="ECO:0000256" key="5">
    <source>
        <dbReference type="ARBA" id="ARBA00022801"/>
    </source>
</evidence>
<evidence type="ECO:0000256" key="6">
    <source>
        <dbReference type="ARBA" id="ARBA00023295"/>
    </source>
</evidence>
<proteinExistence type="inferred from homology"/>
<feature type="domain" description="CBM6" evidence="8">
    <location>
        <begin position="472"/>
        <end position="598"/>
    </location>
</feature>
<dbReference type="GO" id="GO:0016139">
    <property type="term" value="P:glycoside catabolic process"/>
    <property type="evidence" value="ECO:0007669"/>
    <property type="project" value="TreeGrafter"/>
</dbReference>
<dbReference type="PANTHER" id="PTHR10030:SF37">
    <property type="entry name" value="ALPHA-L-FUCOSIDASE-RELATED"/>
    <property type="match status" value="1"/>
</dbReference>
<evidence type="ECO:0000256" key="1">
    <source>
        <dbReference type="ARBA" id="ARBA00004071"/>
    </source>
</evidence>
<keyword evidence="5" id="KW-0378">Hydrolase</keyword>
<dbReference type="InterPro" id="IPR057739">
    <property type="entry name" value="Glyco_hydro_29_N"/>
</dbReference>
<dbReference type="Gene3D" id="2.60.40.1180">
    <property type="entry name" value="Golgi alpha-mannosidase II"/>
    <property type="match status" value="1"/>
</dbReference>
<dbReference type="SMART" id="SM00812">
    <property type="entry name" value="Alpha_L_fucos"/>
    <property type="match status" value="1"/>
</dbReference>
<dbReference type="InterPro" id="IPR000933">
    <property type="entry name" value="Glyco_hydro_29"/>
</dbReference>
<name>A0A1T4TRJ5_9BACT</name>
<dbReference type="InterPro" id="IPR017853">
    <property type="entry name" value="GH"/>
</dbReference>
<dbReference type="InterPro" id="IPR016286">
    <property type="entry name" value="FUC_metazoa-typ"/>
</dbReference>
<dbReference type="PROSITE" id="PS51175">
    <property type="entry name" value="CBM6"/>
    <property type="match status" value="1"/>
</dbReference>
<sequence length="602" mass="66601">MKRRFLEICFSGALLFSAATATAQQDAGLAANANEPEALRDARMRWFRDAHFGMFVHWGLYSAAAGEWNGKDYDGCVEWIQNMANVPSAEYAAKLTPLFKPKKGFAREWAKMAKDAGCRYVIFTSRHHEGFALHDSKTTTFDGMDVTGRDLFREIVNALHEQGLRIGVYFSLLDWHHPDAYVEHGMPTPGGVKNEGRDNAKYVAYMHQQAEEMFSNYGPIDVVWWDYSSKEIQGEKWGANALVAMLKKHHPNIIMNNRLYAFDNNSEYTRAHGDLVTPEQFIPETGFKGMDWESCMTMNGTWGYSRNNQKWHTKEELIRNMIDIVSKGGNYLLNVGPMGDGTVPETSVALMKGIGDWMRVNGESIYGTRANSIGRVNWGRITTAPGKFFLHIFNWPADNRLHVPLLPDAGISPQAFFLADAARTPLKITTDERGLFIDVGNAPFKNSAATVVELEVTGTSLVSQGVFPEADGSYQLVAGDAVLTNGVGLSVGEQATIYNWMSVDGTAAWNIQVKQPGRYRMVLRFACTDASAGAKVAVSAGKTKLTGVVKGTDNSWSAYQDWDLGTVTLPQKGVNKVLVKALTKPGLGVMNLQRIRLIPAGK</sequence>
<keyword evidence="10" id="KW-1185">Reference proteome</keyword>
<dbReference type="Gene3D" id="2.60.120.260">
    <property type="entry name" value="Galactose-binding domain-like"/>
    <property type="match status" value="1"/>
</dbReference>
<accession>A0A1T4TRJ5</accession>
<organism evidence="9 10">
    <name type="scientific">Chitinophaga eiseniae</name>
    <dbReference type="NCBI Taxonomy" id="634771"/>
    <lineage>
        <taxon>Bacteria</taxon>
        <taxon>Pseudomonadati</taxon>
        <taxon>Bacteroidota</taxon>
        <taxon>Chitinophagia</taxon>
        <taxon>Chitinophagales</taxon>
        <taxon>Chitinophagaceae</taxon>
        <taxon>Chitinophaga</taxon>
    </lineage>
</organism>
<dbReference type="Pfam" id="PF01120">
    <property type="entry name" value="Alpha_L_fucos"/>
    <property type="match status" value="1"/>
</dbReference>
<keyword evidence="6" id="KW-0326">Glycosidase</keyword>
<dbReference type="InterPro" id="IPR005084">
    <property type="entry name" value="CBM6"/>
</dbReference>
<dbReference type="GO" id="GO:0005764">
    <property type="term" value="C:lysosome"/>
    <property type="evidence" value="ECO:0007669"/>
    <property type="project" value="TreeGrafter"/>
</dbReference>
<dbReference type="InterPro" id="IPR013780">
    <property type="entry name" value="Glyco_hydro_b"/>
</dbReference>
<dbReference type="EMBL" id="FUWZ01000006">
    <property type="protein sequence ID" value="SKA42789.1"/>
    <property type="molecule type" value="Genomic_DNA"/>
</dbReference>
<dbReference type="SUPFAM" id="SSF51445">
    <property type="entry name" value="(Trans)glycosidases"/>
    <property type="match status" value="1"/>
</dbReference>
<gene>
    <name evidence="9" type="ORF">SAMN04488128_10622</name>
</gene>
<dbReference type="OrthoDB" id="107551at2"/>
<dbReference type="SUPFAM" id="SSF49785">
    <property type="entry name" value="Galactose-binding domain-like"/>
    <property type="match status" value="1"/>
</dbReference>
<evidence type="ECO:0000256" key="2">
    <source>
        <dbReference type="ARBA" id="ARBA00007951"/>
    </source>
</evidence>
<feature type="signal peptide" evidence="7">
    <location>
        <begin position="1"/>
        <end position="23"/>
    </location>
</feature>
<dbReference type="EC" id="3.2.1.51" evidence="3"/>
<dbReference type="CDD" id="cd02795">
    <property type="entry name" value="CBM6-CBM35-CBM36_like"/>
    <property type="match status" value="1"/>
</dbReference>
<dbReference type="GO" id="GO:0006004">
    <property type="term" value="P:fucose metabolic process"/>
    <property type="evidence" value="ECO:0007669"/>
    <property type="project" value="InterPro"/>
</dbReference>
<evidence type="ECO:0000256" key="3">
    <source>
        <dbReference type="ARBA" id="ARBA00012662"/>
    </source>
</evidence>
<comment type="similarity">
    <text evidence="2">Belongs to the glycosyl hydrolase 29 family.</text>
</comment>
<feature type="chain" id="PRO_5013273107" description="alpha-L-fucosidase" evidence="7">
    <location>
        <begin position="24"/>
        <end position="602"/>
    </location>
</feature>
<protein>
    <recommendedName>
        <fullName evidence="3">alpha-L-fucosidase</fullName>
        <ecNumber evidence="3">3.2.1.51</ecNumber>
    </recommendedName>
</protein>
<reference evidence="10" key="1">
    <citation type="submission" date="2017-02" db="EMBL/GenBank/DDBJ databases">
        <authorList>
            <person name="Varghese N."/>
            <person name="Submissions S."/>
        </authorList>
    </citation>
    <scope>NUCLEOTIDE SEQUENCE [LARGE SCALE GENOMIC DNA]</scope>
    <source>
        <strain evidence="10">DSM 22224</strain>
    </source>
</reference>
<dbReference type="InterPro" id="IPR008979">
    <property type="entry name" value="Galactose-bd-like_sf"/>
</dbReference>
<dbReference type="PANTHER" id="PTHR10030">
    <property type="entry name" value="ALPHA-L-FUCOSIDASE"/>
    <property type="match status" value="1"/>
</dbReference>
<evidence type="ECO:0000256" key="7">
    <source>
        <dbReference type="SAM" id="SignalP"/>
    </source>
</evidence>
<evidence type="ECO:0000313" key="9">
    <source>
        <dbReference type="EMBL" id="SKA42789.1"/>
    </source>
</evidence>
<dbReference type="PRINTS" id="PR00741">
    <property type="entry name" value="GLHYDRLASE29"/>
</dbReference>
<dbReference type="RefSeq" id="WP_078672396.1">
    <property type="nucleotide sequence ID" value="NZ_FUWZ01000006.1"/>
</dbReference>
<evidence type="ECO:0000256" key="4">
    <source>
        <dbReference type="ARBA" id="ARBA00022729"/>
    </source>
</evidence>
<dbReference type="GO" id="GO:0030246">
    <property type="term" value="F:carbohydrate binding"/>
    <property type="evidence" value="ECO:0007669"/>
    <property type="project" value="InterPro"/>
</dbReference>
<evidence type="ECO:0000313" key="10">
    <source>
        <dbReference type="Proteomes" id="UP000190367"/>
    </source>
</evidence>
<dbReference type="STRING" id="634771.SAMN04488128_10622"/>
<dbReference type="GO" id="GO:0004560">
    <property type="term" value="F:alpha-L-fucosidase activity"/>
    <property type="evidence" value="ECO:0007669"/>
    <property type="project" value="InterPro"/>
</dbReference>
<keyword evidence="4 7" id="KW-0732">Signal</keyword>